<sequence length="98" mass="11487">MKHVRNQRLKNVRKGQQGLTNFRSFCVPEFQLKLALFSLITTSSPTPFCCLPLKFAQRQKNMLEINFDNPLIRHEKPIRSRYQFNNVSQGMGVEFTNI</sequence>
<dbReference type="Proteomes" id="UP000236161">
    <property type="component" value="Unassembled WGS sequence"/>
</dbReference>
<reference evidence="1 2" key="1">
    <citation type="journal article" date="2017" name="Nature">
        <title>The Apostasia genome and the evolution of orchids.</title>
        <authorList>
            <person name="Zhang G.Q."/>
            <person name="Liu K.W."/>
            <person name="Li Z."/>
            <person name="Lohaus R."/>
            <person name="Hsiao Y.Y."/>
            <person name="Niu S.C."/>
            <person name="Wang J.Y."/>
            <person name="Lin Y.C."/>
            <person name="Xu Q."/>
            <person name="Chen L.J."/>
            <person name="Yoshida K."/>
            <person name="Fujiwara S."/>
            <person name="Wang Z.W."/>
            <person name="Zhang Y.Q."/>
            <person name="Mitsuda N."/>
            <person name="Wang M."/>
            <person name="Liu G.H."/>
            <person name="Pecoraro L."/>
            <person name="Huang H.X."/>
            <person name="Xiao X.J."/>
            <person name="Lin M."/>
            <person name="Wu X.Y."/>
            <person name="Wu W.L."/>
            <person name="Chen Y.Y."/>
            <person name="Chang S.B."/>
            <person name="Sakamoto S."/>
            <person name="Ohme-Takagi M."/>
            <person name="Yagi M."/>
            <person name="Zeng S.J."/>
            <person name="Shen C.Y."/>
            <person name="Yeh C.M."/>
            <person name="Luo Y.B."/>
            <person name="Tsai W.C."/>
            <person name="Van de Peer Y."/>
            <person name="Liu Z.J."/>
        </authorList>
    </citation>
    <scope>NUCLEOTIDE SEQUENCE [LARGE SCALE GENOMIC DNA]</scope>
    <source>
        <strain evidence="2">cv. Shenzhen</strain>
        <tissue evidence="1">Stem</tissue>
    </source>
</reference>
<accession>A0A2I0ATW3</accession>
<protein>
    <submittedName>
        <fullName evidence="1">Uncharacterized protein</fullName>
    </submittedName>
</protein>
<evidence type="ECO:0000313" key="1">
    <source>
        <dbReference type="EMBL" id="PKA58993.1"/>
    </source>
</evidence>
<proteinExistence type="predicted"/>
<gene>
    <name evidence="1" type="ORF">AXF42_Ash001086</name>
</gene>
<keyword evidence="2" id="KW-1185">Reference proteome</keyword>
<dbReference type="EMBL" id="KZ451950">
    <property type="protein sequence ID" value="PKA58993.1"/>
    <property type="molecule type" value="Genomic_DNA"/>
</dbReference>
<evidence type="ECO:0000313" key="2">
    <source>
        <dbReference type="Proteomes" id="UP000236161"/>
    </source>
</evidence>
<name>A0A2I0ATW3_9ASPA</name>
<dbReference type="AlphaFoldDB" id="A0A2I0ATW3"/>
<organism evidence="1 2">
    <name type="scientific">Apostasia shenzhenica</name>
    <dbReference type="NCBI Taxonomy" id="1088818"/>
    <lineage>
        <taxon>Eukaryota</taxon>
        <taxon>Viridiplantae</taxon>
        <taxon>Streptophyta</taxon>
        <taxon>Embryophyta</taxon>
        <taxon>Tracheophyta</taxon>
        <taxon>Spermatophyta</taxon>
        <taxon>Magnoliopsida</taxon>
        <taxon>Liliopsida</taxon>
        <taxon>Asparagales</taxon>
        <taxon>Orchidaceae</taxon>
        <taxon>Apostasioideae</taxon>
        <taxon>Apostasia</taxon>
    </lineage>
</organism>